<feature type="transmembrane region" description="Helical" evidence="1">
    <location>
        <begin position="95"/>
        <end position="113"/>
    </location>
</feature>
<dbReference type="Pfam" id="PF04304">
    <property type="entry name" value="DUF454"/>
    <property type="match status" value="1"/>
</dbReference>
<dbReference type="RefSeq" id="WP_199048522.1">
    <property type="nucleotide sequence ID" value="NZ_JAELXT010000007.1"/>
</dbReference>
<keyword evidence="1" id="KW-1133">Transmembrane helix</keyword>
<dbReference type="PIRSF" id="PIRSF016789">
    <property type="entry name" value="DUF454"/>
    <property type="match status" value="1"/>
</dbReference>
<protein>
    <submittedName>
        <fullName evidence="2">YbaN family protein</fullName>
    </submittedName>
</protein>
<dbReference type="PANTHER" id="PTHR35813:SF1">
    <property type="entry name" value="INNER MEMBRANE PROTEIN YBAN"/>
    <property type="match status" value="1"/>
</dbReference>
<organism evidence="2 3">
    <name type="scientific">Microvirga splendida</name>
    <dbReference type="NCBI Taxonomy" id="2795727"/>
    <lineage>
        <taxon>Bacteria</taxon>
        <taxon>Pseudomonadati</taxon>
        <taxon>Pseudomonadota</taxon>
        <taxon>Alphaproteobacteria</taxon>
        <taxon>Hyphomicrobiales</taxon>
        <taxon>Methylobacteriaceae</taxon>
        <taxon>Microvirga</taxon>
    </lineage>
</organism>
<evidence type="ECO:0000313" key="3">
    <source>
        <dbReference type="Proteomes" id="UP000620670"/>
    </source>
</evidence>
<accession>A0ABS0XZV7</accession>
<comment type="caution">
    <text evidence="2">The sequence shown here is derived from an EMBL/GenBank/DDBJ whole genome shotgun (WGS) entry which is preliminary data.</text>
</comment>
<name>A0ABS0XZV7_9HYPH</name>
<keyword evidence="1" id="KW-0472">Membrane</keyword>
<proteinExistence type="predicted"/>
<feature type="transmembrane region" description="Helical" evidence="1">
    <location>
        <begin position="12"/>
        <end position="39"/>
    </location>
</feature>
<evidence type="ECO:0000256" key="1">
    <source>
        <dbReference type="SAM" id="Phobius"/>
    </source>
</evidence>
<gene>
    <name evidence="2" type="ORF">JAO75_09165</name>
</gene>
<reference evidence="3" key="1">
    <citation type="submission" date="2020-12" db="EMBL/GenBank/DDBJ databases">
        <title>Hymenobacter sp.</title>
        <authorList>
            <person name="Kim M.K."/>
        </authorList>
    </citation>
    <scope>NUCLEOTIDE SEQUENCE [LARGE SCALE GENOMIC DNA]</scope>
    <source>
        <strain evidence="3">BT325</strain>
    </source>
</reference>
<dbReference type="InterPro" id="IPR007401">
    <property type="entry name" value="DUF454"/>
</dbReference>
<dbReference type="EMBL" id="JAELXT010000007">
    <property type="protein sequence ID" value="MBJ6125582.1"/>
    <property type="molecule type" value="Genomic_DNA"/>
</dbReference>
<dbReference type="PANTHER" id="PTHR35813">
    <property type="entry name" value="INNER MEMBRANE PROTEIN YBAN"/>
    <property type="match status" value="1"/>
</dbReference>
<keyword evidence="3" id="KW-1185">Reference proteome</keyword>
<sequence length="120" mass="13223">MRRLHLCLGYGSVTLAVLGVILPLLPTTPFLLLAVWCFARSDPERAERLYRHPRFGSLLLNWRDEGAISLSAKAVAVGALGLSYATILWSTDSRPVHLILALIMGGVALYLITRPRPSRT</sequence>
<feature type="transmembrane region" description="Helical" evidence="1">
    <location>
        <begin position="70"/>
        <end position="89"/>
    </location>
</feature>
<dbReference type="Proteomes" id="UP000620670">
    <property type="component" value="Unassembled WGS sequence"/>
</dbReference>
<evidence type="ECO:0000313" key="2">
    <source>
        <dbReference type="EMBL" id="MBJ6125582.1"/>
    </source>
</evidence>
<keyword evidence="1" id="KW-0812">Transmembrane</keyword>